<dbReference type="CDD" id="cd15482">
    <property type="entry name" value="Sialidase_non-viral"/>
    <property type="match status" value="1"/>
</dbReference>
<evidence type="ECO:0000259" key="3">
    <source>
        <dbReference type="Pfam" id="PF15902"/>
    </source>
</evidence>
<dbReference type="InterPro" id="IPR036278">
    <property type="entry name" value="Sialidase_sf"/>
</dbReference>
<dbReference type="Gene3D" id="2.130.10.10">
    <property type="entry name" value="YVTN repeat-like/Quinoprotein amine dehydrogenase"/>
    <property type="match status" value="5"/>
</dbReference>
<protein>
    <recommendedName>
        <fullName evidence="3">Sortilin N-terminal domain-containing protein</fullName>
    </recommendedName>
</protein>
<dbReference type="InterPro" id="IPR031778">
    <property type="entry name" value="Sortilin_N"/>
</dbReference>
<dbReference type="PANTHER" id="PTHR12106">
    <property type="entry name" value="SORTILIN RELATED"/>
    <property type="match status" value="1"/>
</dbReference>
<keyword evidence="5" id="KW-1185">Reference proteome</keyword>
<evidence type="ECO:0000256" key="1">
    <source>
        <dbReference type="ARBA" id="ARBA00022737"/>
    </source>
</evidence>
<dbReference type="KEGG" id="mcos:GM418_26435"/>
<dbReference type="RefSeq" id="WP_158870577.1">
    <property type="nucleotide sequence ID" value="NZ_CP046401.1"/>
</dbReference>
<dbReference type="PANTHER" id="PTHR12106:SF27">
    <property type="entry name" value="SORTILIN-RELATED RECEPTOR"/>
    <property type="match status" value="1"/>
</dbReference>
<organism evidence="4 5">
    <name type="scientific">Maribellus comscasis</name>
    <dbReference type="NCBI Taxonomy" id="2681766"/>
    <lineage>
        <taxon>Bacteria</taxon>
        <taxon>Pseudomonadati</taxon>
        <taxon>Bacteroidota</taxon>
        <taxon>Bacteroidia</taxon>
        <taxon>Marinilabiliales</taxon>
        <taxon>Prolixibacteraceae</taxon>
        <taxon>Maribellus</taxon>
    </lineage>
</organism>
<dbReference type="InterPro" id="IPR015943">
    <property type="entry name" value="WD40/YVTN_repeat-like_dom_sf"/>
</dbReference>
<dbReference type="Pfam" id="PF15899">
    <property type="entry name" value="BNR_6"/>
    <property type="match status" value="1"/>
</dbReference>
<accession>A0A6I6K0U8</accession>
<dbReference type="EMBL" id="CP046401">
    <property type="protein sequence ID" value="QGY47070.1"/>
    <property type="molecule type" value="Genomic_DNA"/>
</dbReference>
<gene>
    <name evidence="4" type="ORF">GM418_26435</name>
</gene>
<dbReference type="AlphaFoldDB" id="A0A6I6K0U8"/>
<dbReference type="InterPro" id="IPR050310">
    <property type="entry name" value="VPS10-sortilin"/>
</dbReference>
<keyword evidence="1" id="KW-0677">Repeat</keyword>
<dbReference type="Proteomes" id="UP000428260">
    <property type="component" value="Chromosome"/>
</dbReference>
<proteinExistence type="predicted"/>
<evidence type="ECO:0000313" key="4">
    <source>
        <dbReference type="EMBL" id="QGY47070.1"/>
    </source>
</evidence>
<evidence type="ECO:0000313" key="5">
    <source>
        <dbReference type="Proteomes" id="UP000428260"/>
    </source>
</evidence>
<reference evidence="4 5" key="1">
    <citation type="submission" date="2019-11" db="EMBL/GenBank/DDBJ databases">
        <authorList>
            <person name="Zheng R.K."/>
            <person name="Sun C.M."/>
        </authorList>
    </citation>
    <scope>NUCLEOTIDE SEQUENCE [LARGE SCALE GENOMIC DNA]</scope>
    <source>
        <strain evidence="4 5">WC007</strain>
    </source>
</reference>
<sequence length="887" mass="100485">MTNKRTARLNLFLLFFVSVVFCNYSAFSQKVVEKTSAKQRVESYEKYKELAENSVFKNLPWQYIGPTNVSGRMTDVEVVTPKGENYTIYVAGASGGIWKTENEGITWTPVFEHGMSTAFGDLALDPQNQNVIWAGTGEANIFRSSNAGAGIYRSKDAGKSWKHLGLTNTNTIARILIHPENSDVVYVAAGGNEWTNDKERGIYKTEDGGKSWNKILYVDEKTGAYDLIVHPENPEIMYATTWQRIRKKWNDPRNEDDYTGSNIFKTSDGGKNWEKINSGLPEAKFRGRIGIDLCKSSPNTLYAFIDNYERLPKNETEEDQSDAYGRPSSGRIKGATVYRSDNGGEDWHQVSEQNAYMEGLSGTYGWVFGQMRVDPVNPDKIFVLGLYLNVSEDGGKTFRTLDGMHMDHHGLWIDPENTDYIVNVNDGGVAISYDGENFRTFYDNLPLVQFFNINVDMDEPFHVYGSVQDHGSYRGVVDLSRGRNNIQPVEFESAPGGEGSNHFIDPNNPDKVYSAGFYGTISKTNMKTGESKNIMPPTPDGVDKLRGQWLAPFILSPHNPGIIYHGTQFVHRSMNEGETWERISPDLTYNDADKKGDIPYQTIFTISESPLKFGLIYAGTDDGRVWVTQNSGTEWQEINKKLPFRKWVSQMEASRFAEGRVYMSQNGKRDDDFAAYIWKSEDYGQSWEDITGNIPCGPVNVIREDPVNENILYVGTDYGVYISLNHGESWSSLPGNLPTTYVHDLVIHPREDYAVIGTHGRGAWAMDIRFIREVAEIDPQTAGKILTIEDCRLPVRPGRWFRRTARDLYASFYLRNGGKYSVEIVRENGSVEKSFDFNADKGLNFFSWDLMLNKDEMIEQGKYKLKITGSDFSGEKEFSITQAQWRR</sequence>
<evidence type="ECO:0000256" key="2">
    <source>
        <dbReference type="SAM" id="MobiDB-lite"/>
    </source>
</evidence>
<feature type="domain" description="Sortilin N-terminal" evidence="3">
    <location>
        <begin position="151"/>
        <end position="300"/>
    </location>
</feature>
<dbReference type="SUPFAM" id="SSF50939">
    <property type="entry name" value="Sialidases"/>
    <property type="match status" value="3"/>
</dbReference>
<dbReference type="Pfam" id="PF15902">
    <property type="entry name" value="Sortilin-Vps10"/>
    <property type="match status" value="1"/>
</dbReference>
<name>A0A6I6K0U8_9BACT</name>
<dbReference type="InterPro" id="IPR002860">
    <property type="entry name" value="BNR_rpt"/>
</dbReference>
<feature type="region of interest" description="Disordered" evidence="2">
    <location>
        <begin position="313"/>
        <end position="332"/>
    </location>
</feature>